<dbReference type="InterPro" id="IPR009097">
    <property type="entry name" value="Cyclic_Pdiesterase"/>
</dbReference>
<dbReference type="GO" id="GO:0004113">
    <property type="term" value="F:2',3'-cyclic-nucleotide 3'-phosphodiesterase activity"/>
    <property type="evidence" value="ECO:0007669"/>
    <property type="project" value="TreeGrafter"/>
</dbReference>
<dbReference type="GO" id="GO:0009187">
    <property type="term" value="P:cyclic nucleotide metabolic process"/>
    <property type="evidence" value="ECO:0007669"/>
    <property type="project" value="TreeGrafter"/>
</dbReference>
<reference evidence="1 2" key="1">
    <citation type="journal article" name="Sci. Rep.">
        <title>Telomere-to-telomere assembled and centromere annotated genomes of the two main subspecies of the button mushroom Agaricus bisporus reveal especially polymorphic chromosome ends.</title>
        <authorList>
            <person name="Sonnenberg A.S.M."/>
            <person name="Sedaghat-Telgerd N."/>
            <person name="Lavrijssen B."/>
            <person name="Ohm R.A."/>
            <person name="Hendrickx P.M."/>
            <person name="Scholtmeijer K."/>
            <person name="Baars J.J.P."/>
            <person name="van Peer A."/>
        </authorList>
    </citation>
    <scope>NUCLEOTIDE SEQUENCE [LARGE SCALE GENOMIC DNA]</scope>
    <source>
        <strain evidence="1 2">H119_p4</strain>
    </source>
</reference>
<dbReference type="InterPro" id="IPR012386">
    <property type="entry name" value="Cyclic-nucl_3Pdiesterase"/>
</dbReference>
<dbReference type="PANTHER" id="PTHR28141:SF1">
    <property type="entry name" value="2',3'-CYCLIC-NUCLEOTIDE 3'-PHOSPHODIESTERASE"/>
    <property type="match status" value="1"/>
</dbReference>
<sequence length="219" mass="24937">MDKSFSKPSSSNVETVHRLITQLAAQFGLWIMPPRNVAEDLKEIMNIRRDRPYSADTYPRFEPHITLAAIKSDTPISLSTIRESIPTAQRAFPVKFESVNIGDHYFRSVYASIKLDEALLDLHKTLHENLDKVPKTPKYPHMSLVYVSDEDAVEGEREKYYEELKERQLIAAASSGGVQLRVSPEKEWIGGFLAAEIWVMRCVGPVESWEVLDKIALPH</sequence>
<dbReference type="Proteomes" id="UP000629468">
    <property type="component" value="Unassembled WGS sequence"/>
</dbReference>
<comment type="caution">
    <text evidence="1">The sequence shown here is derived from an EMBL/GenBank/DDBJ whole genome shotgun (WGS) entry which is preliminary data.</text>
</comment>
<proteinExistence type="predicted"/>
<dbReference type="PANTHER" id="PTHR28141">
    <property type="entry name" value="2',3'-CYCLIC-NUCLEOTIDE 3'-PHOSPHODIESTERASE"/>
    <property type="match status" value="1"/>
</dbReference>
<name>A0A8H7F749_AGABI</name>
<dbReference type="AlphaFoldDB" id="A0A8H7F749"/>
<evidence type="ECO:0000313" key="1">
    <source>
        <dbReference type="EMBL" id="KAF7779056.1"/>
    </source>
</evidence>
<evidence type="ECO:0008006" key="3">
    <source>
        <dbReference type="Google" id="ProtNLM"/>
    </source>
</evidence>
<dbReference type="SUPFAM" id="SSF55144">
    <property type="entry name" value="LigT-like"/>
    <property type="match status" value="1"/>
</dbReference>
<dbReference type="Gene3D" id="3.90.1140.10">
    <property type="entry name" value="Cyclic phosphodiesterase"/>
    <property type="match status" value="1"/>
</dbReference>
<organism evidence="1 2">
    <name type="scientific">Agaricus bisporus var. burnettii</name>
    <dbReference type="NCBI Taxonomy" id="192524"/>
    <lineage>
        <taxon>Eukaryota</taxon>
        <taxon>Fungi</taxon>
        <taxon>Dikarya</taxon>
        <taxon>Basidiomycota</taxon>
        <taxon>Agaricomycotina</taxon>
        <taxon>Agaricomycetes</taxon>
        <taxon>Agaricomycetidae</taxon>
        <taxon>Agaricales</taxon>
        <taxon>Agaricineae</taxon>
        <taxon>Agaricaceae</taxon>
        <taxon>Agaricus</taxon>
    </lineage>
</organism>
<dbReference type="Pfam" id="PF07823">
    <property type="entry name" value="CPDase"/>
    <property type="match status" value="1"/>
</dbReference>
<accession>A0A8H7F749</accession>
<gene>
    <name evidence="1" type="ORF">Agabi119p4_3401</name>
</gene>
<protein>
    <recommendedName>
        <fullName evidence="3">2',3'-cyclic-nucleotide 3'-phosphodiesterase</fullName>
    </recommendedName>
</protein>
<evidence type="ECO:0000313" key="2">
    <source>
        <dbReference type="Proteomes" id="UP000629468"/>
    </source>
</evidence>
<dbReference type="EMBL" id="JABXXO010000004">
    <property type="protein sequence ID" value="KAF7779056.1"/>
    <property type="molecule type" value="Genomic_DNA"/>
</dbReference>